<dbReference type="InterPro" id="IPR014756">
    <property type="entry name" value="Ig_E-set"/>
</dbReference>
<sequence length="1198" mass="123078">MVRTSARLGPVTVLTTALVATALVAAPPASAAEGPVEAGIVVEKVENLPADFISGVDVSSAIALEQSGVVFRDAAGQPADLFDVLADAGITDVRVRVWNDPFDAAGNGYGGGDNDVAHAVEIGQRATDAGLGVLVDFHYSDFWADPAKQQAPKAWASLTVAEKAVAVEDFTADALAQFAAADVDVQMVQVGNETNNAVAGVSGWDGMAQIFAAGSAAVRAAFPDALVAVHFTNPETSGRYAGYAQNLAARGVDYDVFASSYYPFWHGTLTNLTSVLSNVASTYGKKVMVAETSWAYTLEDGDGHGNVIDLASEATQYPVSVQGQATAIRDVIQAVANVGAAGIGVFYWEPAWLPVGPPSALDANKLLWERDGSGWASSFAGEYDPDDAGVWFGGSAWDNQALFGHDGTPLESLNVFSYARTGAIAPREVTAVESVALSVTEGSPVVLPDTVTVSYNDGSTQAESVTWSAAAEWIAGPGTYAISGVTASGHDASATVTVSQVNLLRSPGFESDTAAWTTTGTALTVGAADDPRTGARSTHFYSGAAYAFTLSQRVDDVPGGSYVARAALQGDGEDADSDVHLNLESGSGSASVPFVIAGWRNWSVPATGAVTVADGASATVTISATLPAGAWGTIDDVEVVRELPAGADTTALRALVDRAAALDRSIFSAASLATLDDGVEIAKVVMGALSPTADAVAEASELLDAAFEGLVLIGEPPAPVVAPTALTVLDGEPIELPEVVAVTRYDGTTIEEAVLWSDAAQWIPGTGVYDIVGTTASGLRATATVTVTERDWLRNGGFEAADVSMWVLGGAGARIAESADAAEGTRAVDFWSDSAYSFTVSQDVTGLPEGDYVLSSTTQGGGSGADDALTLSARSDATHADAALELAGWREFRTAQTPAIAVGADGALTVSASLALTAGAWGTIDDFRLVRHGGNVDGAPLAADLAAAEGIDLAGYMPDTGAVLLAAIERARVVLAADAPPQSAVDGARTALSAAVEGLLVLDAARTAPGRGILSHDNGWDTGLKDGEYTVRMNLWWGENAIKLRVFENDVLIATVPLSYGGVSAQSATIAVAGKSNGTYVYTGELINSRGTTAVQPITVKVTDANPAMPVLSHDNHDGDGRYTVTANLWWGTNATSYRFYEDGVLIGEGVLTAATPAAQRATLSVAGAAKGTHIYRVEFSNSAGSTSSADLRVAVRK</sequence>
<dbReference type="Gene3D" id="2.60.40.10">
    <property type="entry name" value="Immunoglobulins"/>
    <property type="match status" value="2"/>
</dbReference>
<dbReference type="GO" id="GO:0015926">
    <property type="term" value="F:glucosidase activity"/>
    <property type="evidence" value="ECO:0007669"/>
    <property type="project" value="InterPro"/>
</dbReference>
<accession>A0A9X1LRV0</accession>
<keyword evidence="2 4" id="KW-0378">Hydrolase</keyword>
<evidence type="ECO:0000259" key="5">
    <source>
        <dbReference type="Pfam" id="PF07532"/>
    </source>
</evidence>
<dbReference type="Proteomes" id="UP001139354">
    <property type="component" value="Unassembled WGS sequence"/>
</dbReference>
<comment type="similarity">
    <text evidence="1 4">Belongs to the glycosyl hydrolase 53 family.</text>
</comment>
<dbReference type="InterPro" id="IPR013783">
    <property type="entry name" value="Ig-like_fold"/>
</dbReference>
<dbReference type="EMBL" id="JAGTTN010000001">
    <property type="protein sequence ID" value="MCC2030775.1"/>
    <property type="molecule type" value="Genomic_DNA"/>
</dbReference>
<dbReference type="GO" id="GO:0045490">
    <property type="term" value="P:pectin catabolic process"/>
    <property type="evidence" value="ECO:0007669"/>
    <property type="project" value="TreeGrafter"/>
</dbReference>
<evidence type="ECO:0000313" key="7">
    <source>
        <dbReference type="Proteomes" id="UP001139354"/>
    </source>
</evidence>
<gene>
    <name evidence="6" type="ORF">KEC57_01100</name>
</gene>
<dbReference type="AlphaFoldDB" id="A0A9X1LRV0"/>
<dbReference type="SUPFAM" id="SSF81296">
    <property type="entry name" value="E set domains"/>
    <property type="match status" value="2"/>
</dbReference>
<dbReference type="InterPro" id="IPR011683">
    <property type="entry name" value="Glyco_hydro_53"/>
</dbReference>
<dbReference type="InterPro" id="IPR011081">
    <property type="entry name" value="Big_4"/>
</dbReference>
<evidence type="ECO:0000256" key="1">
    <source>
        <dbReference type="ARBA" id="ARBA00010687"/>
    </source>
</evidence>
<feature type="chain" id="PRO_5041011858" description="Arabinogalactan endo-beta-1,4-galactanase" evidence="4">
    <location>
        <begin position="32"/>
        <end position="1198"/>
    </location>
</feature>
<dbReference type="GO" id="GO:0031218">
    <property type="term" value="F:arabinogalactan endo-1,4-beta-galactosidase activity"/>
    <property type="evidence" value="ECO:0007669"/>
    <property type="project" value="UniProtKB-EC"/>
</dbReference>
<feature type="domain" description="Bacterial Ig-like" evidence="5">
    <location>
        <begin position="726"/>
        <end position="776"/>
    </location>
</feature>
<name>A0A9X1LRV0_9MICO</name>
<evidence type="ECO:0000313" key="6">
    <source>
        <dbReference type="EMBL" id="MCC2030775.1"/>
    </source>
</evidence>
<keyword evidence="7" id="KW-1185">Reference proteome</keyword>
<evidence type="ECO:0000256" key="3">
    <source>
        <dbReference type="ARBA" id="ARBA00023295"/>
    </source>
</evidence>
<dbReference type="SUPFAM" id="SSF51445">
    <property type="entry name" value="(Trans)glycosidases"/>
    <property type="match status" value="1"/>
</dbReference>
<protein>
    <recommendedName>
        <fullName evidence="4">Arabinogalactan endo-beta-1,4-galactanase</fullName>
        <ecNumber evidence="4">3.2.1.89</ecNumber>
    </recommendedName>
</protein>
<feature type="signal peptide" evidence="4">
    <location>
        <begin position="1"/>
        <end position="31"/>
    </location>
</feature>
<dbReference type="Pfam" id="PF07745">
    <property type="entry name" value="Glyco_hydro_53"/>
    <property type="match status" value="1"/>
</dbReference>
<dbReference type="PANTHER" id="PTHR34983">
    <property type="entry name" value="ARABINOGALACTAN ENDO-BETA-1,4-GALACTANASE A"/>
    <property type="match status" value="1"/>
</dbReference>
<proteinExistence type="inferred from homology"/>
<dbReference type="PANTHER" id="PTHR34983:SF2">
    <property type="entry name" value="ENDO-BETA-1,4-GALACTANASE"/>
    <property type="match status" value="1"/>
</dbReference>
<evidence type="ECO:0000256" key="4">
    <source>
        <dbReference type="RuleBase" id="RU361192"/>
    </source>
</evidence>
<dbReference type="Gene3D" id="2.60.120.260">
    <property type="entry name" value="Galactose-binding domain-like"/>
    <property type="match status" value="2"/>
</dbReference>
<organism evidence="6 7">
    <name type="scientific">Microbacterium allomyrinae</name>
    <dbReference type="NCBI Taxonomy" id="2830666"/>
    <lineage>
        <taxon>Bacteria</taxon>
        <taxon>Bacillati</taxon>
        <taxon>Actinomycetota</taxon>
        <taxon>Actinomycetes</taxon>
        <taxon>Micrococcales</taxon>
        <taxon>Microbacteriaceae</taxon>
        <taxon>Microbacterium</taxon>
    </lineage>
</organism>
<comment type="catalytic activity">
    <reaction evidence="4">
        <text>The enzyme specifically hydrolyzes (1-&gt;4)-beta-D-galactosidic linkages in type I arabinogalactans.</text>
        <dbReference type="EC" id="3.2.1.89"/>
    </reaction>
</comment>
<dbReference type="Pfam" id="PF07532">
    <property type="entry name" value="Big_4"/>
    <property type="match status" value="2"/>
</dbReference>
<keyword evidence="3 4" id="KW-0326">Glycosidase</keyword>
<dbReference type="RefSeq" id="WP_229382672.1">
    <property type="nucleotide sequence ID" value="NZ_JAGTTN010000001.1"/>
</dbReference>
<feature type="domain" description="Bacterial Ig-like" evidence="5">
    <location>
        <begin position="433"/>
        <end position="487"/>
    </location>
</feature>
<comment type="caution">
    <text evidence="6">The sequence shown here is derived from an EMBL/GenBank/DDBJ whole genome shotgun (WGS) entry which is preliminary data.</text>
</comment>
<reference evidence="6" key="1">
    <citation type="submission" date="2021-04" db="EMBL/GenBank/DDBJ databases">
        <title>Microbacterium tenobrionis sp. nov. and Microbacterium allomyrinae sp. nov., isolated from larvae of Tenobrio molitor and Allomyrina dichotoma, respectively.</title>
        <authorList>
            <person name="Lee S.D."/>
        </authorList>
    </citation>
    <scope>NUCLEOTIDE SEQUENCE</scope>
    <source>
        <strain evidence="6">BWT-G7</strain>
    </source>
</reference>
<dbReference type="EC" id="3.2.1.89" evidence="4"/>
<dbReference type="InterPro" id="IPR017853">
    <property type="entry name" value="GH"/>
</dbReference>
<dbReference type="Gene3D" id="3.20.20.80">
    <property type="entry name" value="Glycosidases"/>
    <property type="match status" value="1"/>
</dbReference>
<evidence type="ECO:0000256" key="2">
    <source>
        <dbReference type="ARBA" id="ARBA00022801"/>
    </source>
</evidence>
<keyword evidence="4" id="KW-0732">Signal</keyword>